<dbReference type="InterPro" id="IPR051626">
    <property type="entry name" value="Oxidoreductase_gamma_subunit"/>
</dbReference>
<evidence type="ECO:0000256" key="2">
    <source>
        <dbReference type="SAM" id="MobiDB-lite"/>
    </source>
</evidence>
<proteinExistence type="predicted"/>
<dbReference type="Gene3D" id="3.40.920.10">
    <property type="entry name" value="Pyruvate-ferredoxin oxidoreductase, PFOR, domain III"/>
    <property type="match status" value="1"/>
</dbReference>
<dbReference type="Proteomes" id="UP000215215">
    <property type="component" value="Unassembled WGS sequence"/>
</dbReference>
<dbReference type="EC" id="1.2.7.7" evidence="4"/>
<keyword evidence="1 4" id="KW-0560">Oxidoreductase</keyword>
<comment type="caution">
    <text evidence="4">The sequence shown here is derived from an EMBL/GenBank/DDBJ whole genome shotgun (WGS) entry which is preliminary data.</text>
</comment>
<accession>A0A235BQK9</accession>
<dbReference type="NCBIfam" id="TIGR02175">
    <property type="entry name" value="PorC_KorC"/>
    <property type="match status" value="1"/>
</dbReference>
<organism evidence="4 5">
    <name type="scientific">candidate division WOR-3 bacterium JGI_Cruoil_03_44_89</name>
    <dbReference type="NCBI Taxonomy" id="1973748"/>
    <lineage>
        <taxon>Bacteria</taxon>
        <taxon>Bacteria division WOR-3</taxon>
    </lineage>
</organism>
<dbReference type="InterPro" id="IPR011894">
    <property type="entry name" value="PorC_KorC"/>
</dbReference>
<dbReference type="PANTHER" id="PTHR43366:SF1">
    <property type="entry name" value="PYRUVATE SYNTHASE SUBUNIT PORC"/>
    <property type="match status" value="1"/>
</dbReference>
<keyword evidence="4" id="KW-0670">Pyruvate</keyword>
<dbReference type="Pfam" id="PF01558">
    <property type="entry name" value="POR"/>
    <property type="match status" value="1"/>
</dbReference>
<dbReference type="InterPro" id="IPR019752">
    <property type="entry name" value="Pyrv/ketoisovalerate_OxRed_cat"/>
</dbReference>
<gene>
    <name evidence="4" type="ORF">CH333_09310</name>
</gene>
<dbReference type="GO" id="GO:0043807">
    <property type="term" value="F:3-methyl-2-oxobutanoate dehydrogenase (ferredoxin) activity"/>
    <property type="evidence" value="ECO:0007669"/>
    <property type="project" value="UniProtKB-EC"/>
</dbReference>
<evidence type="ECO:0000259" key="3">
    <source>
        <dbReference type="Pfam" id="PF01558"/>
    </source>
</evidence>
<dbReference type="InterPro" id="IPR002869">
    <property type="entry name" value="Pyrv_flavodox_OxRed_cen"/>
</dbReference>
<evidence type="ECO:0000313" key="4">
    <source>
        <dbReference type="EMBL" id="OYD13997.1"/>
    </source>
</evidence>
<sequence length="183" mass="19712">MIEVRLHGRGGQGSVVASKMLASALLKEGKWAQSFPEFGVERRGQPVTAFLRIDTKPIGAHYKIYKPDHVVILDPTLLGQVNVTDGLKKEGWIIVNSERAPDEIDIKGDFKIATVDATGIAIKYGIGSKAAPIVNTAIIGALVKTTGCVGIKSVLQTIREESPSKPEENAMAAKEAYEKTRTT</sequence>
<evidence type="ECO:0000256" key="1">
    <source>
        <dbReference type="ARBA" id="ARBA00023002"/>
    </source>
</evidence>
<name>A0A235BQK9_UNCW3</name>
<protein>
    <submittedName>
        <fullName evidence="4">Pyruvate ferredoxin oxidoreductase</fullName>
        <ecNumber evidence="4">1.2.7.1</ecNumber>
        <ecNumber evidence="4">1.2.7.7</ecNumber>
    </submittedName>
</protein>
<evidence type="ECO:0000313" key="5">
    <source>
        <dbReference type="Proteomes" id="UP000215215"/>
    </source>
</evidence>
<dbReference type="SUPFAM" id="SSF53323">
    <property type="entry name" value="Pyruvate-ferredoxin oxidoreductase, PFOR, domain III"/>
    <property type="match status" value="1"/>
</dbReference>
<dbReference type="PANTHER" id="PTHR43366">
    <property type="entry name" value="PYRUVATE SYNTHASE SUBUNIT PORC"/>
    <property type="match status" value="1"/>
</dbReference>
<dbReference type="EC" id="1.2.7.1" evidence="4"/>
<dbReference type="AlphaFoldDB" id="A0A235BQK9"/>
<feature type="region of interest" description="Disordered" evidence="2">
    <location>
        <begin position="160"/>
        <end position="183"/>
    </location>
</feature>
<dbReference type="GO" id="GO:0019164">
    <property type="term" value="F:pyruvate synthase activity"/>
    <property type="evidence" value="ECO:0007669"/>
    <property type="project" value="UniProtKB-EC"/>
</dbReference>
<dbReference type="EMBL" id="NOZQ01000209">
    <property type="protein sequence ID" value="OYD13997.1"/>
    <property type="molecule type" value="Genomic_DNA"/>
</dbReference>
<feature type="domain" description="Pyruvate/ketoisovalerate oxidoreductase catalytic" evidence="3">
    <location>
        <begin position="10"/>
        <end position="178"/>
    </location>
</feature>
<reference evidence="4 5" key="1">
    <citation type="submission" date="2017-07" db="EMBL/GenBank/DDBJ databases">
        <title>Recovery of genomes from metagenomes via a dereplication, aggregation, and scoring strategy.</title>
        <authorList>
            <person name="Sieber C.M."/>
            <person name="Probst A.J."/>
            <person name="Sharrar A."/>
            <person name="Thomas B.C."/>
            <person name="Hess M."/>
            <person name="Tringe S.G."/>
            <person name="Banfield J.F."/>
        </authorList>
    </citation>
    <scope>NUCLEOTIDE SEQUENCE [LARGE SCALE GENOMIC DNA]</scope>
    <source>
        <strain evidence="4">JGI_Cruoil_03_44_89</strain>
    </source>
</reference>